<comment type="caution">
    <text evidence="2">The sequence shown here is derived from an EMBL/GenBank/DDBJ whole genome shotgun (WGS) entry which is preliminary data.</text>
</comment>
<dbReference type="GO" id="GO:0016491">
    <property type="term" value="F:oxidoreductase activity"/>
    <property type="evidence" value="ECO:0007669"/>
    <property type="project" value="InterPro"/>
</dbReference>
<sequence length="252" mass="27031">IREEMGGGAPPGGGAPSDEDLPHFAPPQVHALKCVNAQGKEIFGRRGANYMELEFEAHAGRAPVFSRTPEDPDLTPRVGGAALGMSVHTAEGLWPINTKCATTVPGLYAAGDSCCTMQVGSVYPGVGYALCGASVTGARAGLGAAEYALQAEKPVVDGEEITRLKKGIYGPMERKGGFSPRWVTQVLRNTMAPYFIMYVKHGERMQAALTLVEFMRDHLVPRLTAKDAHELRLAHETKNMVHNAEMKLSASL</sequence>
<evidence type="ECO:0000256" key="1">
    <source>
        <dbReference type="SAM" id="MobiDB-lite"/>
    </source>
</evidence>
<dbReference type="AlphaFoldDB" id="X0WID3"/>
<feature type="compositionally biased region" description="Gly residues" evidence="1">
    <location>
        <begin position="1"/>
        <end position="15"/>
    </location>
</feature>
<dbReference type="SUPFAM" id="SSF46977">
    <property type="entry name" value="Succinate dehydrogenase/fumarate reductase flavoprotein C-terminal domain"/>
    <property type="match status" value="1"/>
</dbReference>
<protein>
    <recommendedName>
        <fullName evidence="3">FAD-dependent oxidoreductase 2 FAD binding domain-containing protein</fullName>
    </recommendedName>
</protein>
<gene>
    <name evidence="2" type="ORF">S01H1_62831</name>
</gene>
<evidence type="ECO:0000313" key="2">
    <source>
        <dbReference type="EMBL" id="GAG30739.1"/>
    </source>
</evidence>
<feature type="region of interest" description="Disordered" evidence="1">
    <location>
        <begin position="1"/>
        <end position="23"/>
    </location>
</feature>
<dbReference type="SUPFAM" id="SSF51905">
    <property type="entry name" value="FAD/NAD(P)-binding domain"/>
    <property type="match status" value="1"/>
</dbReference>
<feature type="non-terminal residue" evidence="2">
    <location>
        <position position="252"/>
    </location>
</feature>
<organism evidence="2">
    <name type="scientific">marine sediment metagenome</name>
    <dbReference type="NCBI Taxonomy" id="412755"/>
    <lineage>
        <taxon>unclassified sequences</taxon>
        <taxon>metagenomes</taxon>
        <taxon>ecological metagenomes</taxon>
    </lineage>
</organism>
<feature type="non-terminal residue" evidence="2">
    <location>
        <position position="1"/>
    </location>
</feature>
<accession>X0WID3</accession>
<dbReference type="InterPro" id="IPR037099">
    <property type="entry name" value="Fum_R/Succ_DH_flav-like_C_sf"/>
</dbReference>
<reference evidence="2" key="1">
    <citation type="journal article" date="2014" name="Front. Microbiol.">
        <title>High frequency of phylogenetically diverse reductive dehalogenase-homologous genes in deep subseafloor sedimentary metagenomes.</title>
        <authorList>
            <person name="Kawai M."/>
            <person name="Futagami T."/>
            <person name="Toyoda A."/>
            <person name="Takaki Y."/>
            <person name="Nishi S."/>
            <person name="Hori S."/>
            <person name="Arai W."/>
            <person name="Tsubouchi T."/>
            <person name="Morono Y."/>
            <person name="Uchiyama I."/>
            <person name="Ito T."/>
            <person name="Fujiyama A."/>
            <person name="Inagaki F."/>
            <person name="Takami H."/>
        </authorList>
    </citation>
    <scope>NUCLEOTIDE SEQUENCE</scope>
    <source>
        <strain evidence="2">Expedition CK06-06</strain>
    </source>
</reference>
<proteinExistence type="predicted"/>
<dbReference type="EMBL" id="BARS01041300">
    <property type="protein sequence ID" value="GAG30739.1"/>
    <property type="molecule type" value="Genomic_DNA"/>
</dbReference>
<dbReference type="InterPro" id="IPR036188">
    <property type="entry name" value="FAD/NAD-bd_sf"/>
</dbReference>
<evidence type="ECO:0008006" key="3">
    <source>
        <dbReference type="Google" id="ProtNLM"/>
    </source>
</evidence>
<dbReference type="Gene3D" id="3.50.50.60">
    <property type="entry name" value="FAD/NAD(P)-binding domain"/>
    <property type="match status" value="1"/>
</dbReference>
<name>X0WID3_9ZZZZ</name>